<reference evidence="1" key="2">
    <citation type="journal article" date="2022" name="Res Sq">
        <title>Comparative Genomics Reveals Insights into the Divergent Evolution of Astigmatic Mites and Household Pest Adaptations.</title>
        <authorList>
            <person name="Xiong Q."/>
            <person name="Wan A.T.-Y."/>
            <person name="Liu X.-Y."/>
            <person name="Fung C.S.-H."/>
            <person name="Xiao X."/>
            <person name="Malainual N."/>
            <person name="Hou J."/>
            <person name="Wang L."/>
            <person name="Wang M."/>
            <person name="Yang K."/>
            <person name="Cui Y."/>
            <person name="Leung E."/>
            <person name="Nong W."/>
            <person name="Shin S.-K."/>
            <person name="Au S."/>
            <person name="Jeong K.Y."/>
            <person name="Chew F.T."/>
            <person name="Hui J."/>
            <person name="Leung T.F."/>
            <person name="Tungtrongchitr A."/>
            <person name="Zhong N."/>
            <person name="Liu Z."/>
            <person name="Tsui S."/>
        </authorList>
    </citation>
    <scope>NUCLEOTIDE SEQUENCE</scope>
    <source>
        <strain evidence="1">Derf</strain>
        <tissue evidence="1">Whole organism</tissue>
    </source>
</reference>
<name>A0A922HQ26_DERFA</name>
<evidence type="ECO:0000313" key="2">
    <source>
        <dbReference type="Proteomes" id="UP000790347"/>
    </source>
</evidence>
<sequence>MNTKIDNSHVEIHHHYILHTQIRAHLKFVDDHFSIALGAITIGRTQKGRKVDNGFHVTLISVELSNSAQISNGSPVGTANESEKALVIYIKLIMKTLTFTNVNNFGLGRGICP</sequence>
<dbReference type="AlphaFoldDB" id="A0A922HQ26"/>
<comment type="caution">
    <text evidence="1">The sequence shown here is derived from an EMBL/GenBank/DDBJ whole genome shotgun (WGS) entry which is preliminary data.</text>
</comment>
<dbReference type="Proteomes" id="UP000790347">
    <property type="component" value="Unassembled WGS sequence"/>
</dbReference>
<protein>
    <submittedName>
        <fullName evidence="1">Uncharacterized protein</fullName>
    </submittedName>
</protein>
<keyword evidence="2" id="KW-1185">Reference proteome</keyword>
<organism evidence="1 2">
    <name type="scientific">Dermatophagoides farinae</name>
    <name type="common">American house dust mite</name>
    <dbReference type="NCBI Taxonomy" id="6954"/>
    <lineage>
        <taxon>Eukaryota</taxon>
        <taxon>Metazoa</taxon>
        <taxon>Ecdysozoa</taxon>
        <taxon>Arthropoda</taxon>
        <taxon>Chelicerata</taxon>
        <taxon>Arachnida</taxon>
        <taxon>Acari</taxon>
        <taxon>Acariformes</taxon>
        <taxon>Sarcoptiformes</taxon>
        <taxon>Astigmata</taxon>
        <taxon>Psoroptidia</taxon>
        <taxon>Analgoidea</taxon>
        <taxon>Pyroglyphidae</taxon>
        <taxon>Dermatophagoidinae</taxon>
        <taxon>Dermatophagoides</taxon>
    </lineage>
</organism>
<evidence type="ECO:0000313" key="1">
    <source>
        <dbReference type="EMBL" id="KAH9501610.1"/>
    </source>
</evidence>
<proteinExistence type="predicted"/>
<reference evidence="1" key="1">
    <citation type="submission" date="2013-05" db="EMBL/GenBank/DDBJ databases">
        <authorList>
            <person name="Yim A.K.Y."/>
            <person name="Chan T.F."/>
            <person name="Ji K.M."/>
            <person name="Liu X.Y."/>
            <person name="Zhou J.W."/>
            <person name="Li R.Q."/>
            <person name="Yang K.Y."/>
            <person name="Li J."/>
            <person name="Li M."/>
            <person name="Law P.T.W."/>
            <person name="Wu Y.L."/>
            <person name="Cai Z.L."/>
            <person name="Qin H."/>
            <person name="Bao Y."/>
            <person name="Leung R.K.K."/>
            <person name="Ng P.K.S."/>
            <person name="Zou J."/>
            <person name="Zhong X.J."/>
            <person name="Ran P.X."/>
            <person name="Zhong N.S."/>
            <person name="Liu Z.G."/>
            <person name="Tsui S.K.W."/>
        </authorList>
    </citation>
    <scope>NUCLEOTIDE SEQUENCE</scope>
    <source>
        <strain evidence="1">Derf</strain>
        <tissue evidence="1">Whole organism</tissue>
    </source>
</reference>
<dbReference type="EMBL" id="ASGP02000006">
    <property type="protein sequence ID" value="KAH9501610.1"/>
    <property type="molecule type" value="Genomic_DNA"/>
</dbReference>
<gene>
    <name evidence="1" type="ORF">DERF_012445</name>
</gene>
<accession>A0A922HQ26</accession>